<organism evidence="1 2">
    <name type="scientific">Emericellopsis cladophorae</name>
    <dbReference type="NCBI Taxonomy" id="2686198"/>
    <lineage>
        <taxon>Eukaryota</taxon>
        <taxon>Fungi</taxon>
        <taxon>Dikarya</taxon>
        <taxon>Ascomycota</taxon>
        <taxon>Pezizomycotina</taxon>
        <taxon>Sordariomycetes</taxon>
        <taxon>Hypocreomycetidae</taxon>
        <taxon>Hypocreales</taxon>
        <taxon>Bionectriaceae</taxon>
        <taxon>Emericellopsis</taxon>
    </lineage>
</organism>
<evidence type="ECO:0000313" key="2">
    <source>
        <dbReference type="Proteomes" id="UP001055219"/>
    </source>
</evidence>
<name>A0A9P9XXJ9_9HYPO</name>
<keyword evidence="2" id="KW-1185">Reference proteome</keyword>
<sequence>MSDAGQSLECKVVSPARFPLDPRYVQTRAPKVVPWYRTRHDGHGRGCTHPTSRSFLDLPDEVLWRVTHFIAEPNKGRYLSSFALASRDCRQLARPHQFADVSIVCSQSSENIVSHILQEASQQNPQVQPTIGACIRTLHLVVNRYYVPAESSPADEWTDDELDAPEPYGGWNEDRWQSLIDNLAQAMECCMSNLNRLYWDDTGGLTVVSRLVPALVSRLKTCPMFQELWFDDYHLFYGLDEVHGRPVIPGGVFRVRSLGFGRDKDARKRSGNMELMAETVLRNSASTLESLIWSPEFEGTVEHPGFSFQNGPIQFPRLRKFWSKLELYDGINISLDALGNFLVAPLESFGPSSSICEIMLENGLERKYPLPSLRTFAITEVYTCIPDTRSVPSTLRLAAKYASHIRELFLLRTAEAPHLENHVRCENYANLRSLCFVWPEEGKRLLGAIGSHLPTLEELAFNLEPCASKTNVLFVWTGSGLRPCLSHTEIVKMLSPLKKLARLAIFGDEYIADYCGPEWSWHYFFKDYVWFHQCRGDVGATRYRQIFHLGPSCPGDEVEDFNTRWLEESFIDSHLHSKPAELATRYAEELPSLRQFVIGRVLVEVSRTDSGEDST</sequence>
<gene>
    <name evidence="1" type="ORF">J7T54_005724</name>
</gene>
<evidence type="ECO:0000313" key="1">
    <source>
        <dbReference type="EMBL" id="KAI6779694.1"/>
    </source>
</evidence>
<comment type="caution">
    <text evidence="1">The sequence shown here is derived from an EMBL/GenBank/DDBJ whole genome shotgun (WGS) entry which is preliminary data.</text>
</comment>
<proteinExistence type="predicted"/>
<reference evidence="1" key="1">
    <citation type="journal article" date="2021" name="J Fungi (Basel)">
        <title>Genomic and Metabolomic Analyses of the Marine Fungus Emericellopsis cladophorae: Insights into Saltwater Adaptability Mechanisms and Its Biosynthetic Potential.</title>
        <authorList>
            <person name="Goncalves M.F.M."/>
            <person name="Hilario S."/>
            <person name="Van de Peer Y."/>
            <person name="Esteves A.C."/>
            <person name="Alves A."/>
        </authorList>
    </citation>
    <scope>NUCLEOTIDE SEQUENCE</scope>
    <source>
        <strain evidence="1">MUM 19.33</strain>
    </source>
</reference>
<dbReference type="RefSeq" id="XP_051360550.1">
    <property type="nucleotide sequence ID" value="XM_051508257.1"/>
</dbReference>
<dbReference type="GeneID" id="75832207"/>
<reference evidence="1" key="2">
    <citation type="submission" date="2022-07" db="EMBL/GenBank/DDBJ databases">
        <authorList>
            <person name="Goncalves M.F.M."/>
            <person name="Hilario S."/>
            <person name="Van De Peer Y."/>
            <person name="Esteves A.C."/>
            <person name="Alves A."/>
        </authorList>
    </citation>
    <scope>NUCLEOTIDE SEQUENCE</scope>
    <source>
        <strain evidence="1">MUM 19.33</strain>
    </source>
</reference>
<dbReference type="EMBL" id="JAGIXG020000042">
    <property type="protein sequence ID" value="KAI6779694.1"/>
    <property type="molecule type" value="Genomic_DNA"/>
</dbReference>
<accession>A0A9P9XXJ9</accession>
<dbReference type="OrthoDB" id="3257981at2759"/>
<dbReference type="AlphaFoldDB" id="A0A9P9XXJ9"/>
<protein>
    <submittedName>
        <fullName evidence="1">Uncharacterized protein</fullName>
    </submittedName>
</protein>
<dbReference type="Proteomes" id="UP001055219">
    <property type="component" value="Unassembled WGS sequence"/>
</dbReference>